<accession>A0ABQ4WGL4</accession>
<gene>
    <name evidence="2" type="ORF">Tco_0625321</name>
</gene>
<name>A0ABQ4WGL4_9ASTR</name>
<dbReference type="Proteomes" id="UP001151760">
    <property type="component" value="Unassembled WGS sequence"/>
</dbReference>
<evidence type="ECO:0000313" key="3">
    <source>
        <dbReference type="Proteomes" id="UP001151760"/>
    </source>
</evidence>
<feature type="compositionally biased region" description="Basic and acidic residues" evidence="1">
    <location>
        <begin position="198"/>
        <end position="217"/>
    </location>
</feature>
<protein>
    <submittedName>
        <fullName evidence="2">Uncharacterized protein</fullName>
    </submittedName>
</protein>
<feature type="region of interest" description="Disordered" evidence="1">
    <location>
        <begin position="198"/>
        <end position="236"/>
    </location>
</feature>
<sequence>MNVTSMITRKSFLVLWSSMKNSRWTLLTLRIKFFIDKTNQKDDQENLKSVKNQEFEKSPKEIIRAKKGTKLWRKTRFNLLQSGSTYFKVDLEEFDLKSALFSHMNKKKPANKNTANYHLYHALMEALIADEDAMDKEVADKVKDHKRKHDSDDDEAMMMMRPFQLDQPGFRSKQRKEDLILPLLALTSTGWQITDTREAGVDSSMHKSDPESEHSEQSSDDISMQELMGKLRLEGH</sequence>
<dbReference type="EMBL" id="BQNB010008621">
    <property type="protein sequence ID" value="GJS51959.1"/>
    <property type="molecule type" value="Genomic_DNA"/>
</dbReference>
<comment type="caution">
    <text evidence="2">The sequence shown here is derived from an EMBL/GenBank/DDBJ whole genome shotgun (WGS) entry which is preliminary data.</text>
</comment>
<reference evidence="2" key="2">
    <citation type="submission" date="2022-01" db="EMBL/GenBank/DDBJ databases">
        <authorList>
            <person name="Yamashiro T."/>
            <person name="Shiraishi A."/>
            <person name="Satake H."/>
            <person name="Nakayama K."/>
        </authorList>
    </citation>
    <scope>NUCLEOTIDE SEQUENCE</scope>
</reference>
<evidence type="ECO:0000313" key="2">
    <source>
        <dbReference type="EMBL" id="GJS51959.1"/>
    </source>
</evidence>
<organism evidence="2 3">
    <name type="scientific">Tanacetum coccineum</name>
    <dbReference type="NCBI Taxonomy" id="301880"/>
    <lineage>
        <taxon>Eukaryota</taxon>
        <taxon>Viridiplantae</taxon>
        <taxon>Streptophyta</taxon>
        <taxon>Embryophyta</taxon>
        <taxon>Tracheophyta</taxon>
        <taxon>Spermatophyta</taxon>
        <taxon>Magnoliopsida</taxon>
        <taxon>eudicotyledons</taxon>
        <taxon>Gunneridae</taxon>
        <taxon>Pentapetalae</taxon>
        <taxon>asterids</taxon>
        <taxon>campanulids</taxon>
        <taxon>Asterales</taxon>
        <taxon>Asteraceae</taxon>
        <taxon>Asteroideae</taxon>
        <taxon>Anthemideae</taxon>
        <taxon>Anthemidinae</taxon>
        <taxon>Tanacetum</taxon>
    </lineage>
</organism>
<proteinExistence type="predicted"/>
<evidence type="ECO:0000256" key="1">
    <source>
        <dbReference type="SAM" id="MobiDB-lite"/>
    </source>
</evidence>
<reference evidence="2" key="1">
    <citation type="journal article" date="2022" name="Int. J. Mol. Sci.">
        <title>Draft Genome of Tanacetum Coccineum: Genomic Comparison of Closely Related Tanacetum-Family Plants.</title>
        <authorList>
            <person name="Yamashiro T."/>
            <person name="Shiraishi A."/>
            <person name="Nakayama K."/>
            <person name="Satake H."/>
        </authorList>
    </citation>
    <scope>NUCLEOTIDE SEQUENCE</scope>
</reference>
<keyword evidence="3" id="KW-1185">Reference proteome</keyword>